<dbReference type="KEGG" id="pno:SNOG_09860"/>
<protein>
    <submittedName>
        <fullName evidence="1">Uncharacterized protein</fullName>
    </submittedName>
</protein>
<dbReference type="AlphaFoldDB" id="Q0UEF4"/>
<evidence type="ECO:0000313" key="1">
    <source>
        <dbReference type="EMBL" id="EAT83125.1"/>
    </source>
</evidence>
<reference evidence="2" key="1">
    <citation type="journal article" date="2007" name="Plant Cell">
        <title>Dothideomycete-plant interactions illuminated by genome sequencing and EST analysis of the wheat pathogen Stagonospora nodorum.</title>
        <authorList>
            <person name="Hane J.K."/>
            <person name="Lowe R.G."/>
            <person name="Solomon P.S."/>
            <person name="Tan K.C."/>
            <person name="Schoch C.L."/>
            <person name="Spatafora J.W."/>
            <person name="Crous P.W."/>
            <person name="Kodira C."/>
            <person name="Birren B.W."/>
            <person name="Galagan J.E."/>
            <person name="Torriani S.F."/>
            <person name="McDonald B.A."/>
            <person name="Oliver R.P."/>
        </authorList>
    </citation>
    <scope>NUCLEOTIDE SEQUENCE [LARGE SCALE GENOMIC DNA]</scope>
    <source>
        <strain evidence="2">SN15 / ATCC MYA-4574 / FGSC 10173</strain>
    </source>
</reference>
<dbReference type="InParanoid" id="Q0UEF4"/>
<evidence type="ECO:0000313" key="2">
    <source>
        <dbReference type="Proteomes" id="UP000001055"/>
    </source>
</evidence>
<proteinExistence type="predicted"/>
<sequence length="36" mass="4154">MSNAQERKQALVEHKSLLNNNVINDLTLSKRSHLNH</sequence>
<name>Q0UEF4_PHANO</name>
<accession>Q0UEF4</accession>
<dbReference type="RefSeq" id="XP_001800146.1">
    <property type="nucleotide sequence ID" value="XM_001800094.1"/>
</dbReference>
<dbReference type="GeneID" id="5977051"/>
<gene>
    <name evidence="1" type="ORF">SNOG_09860</name>
</gene>
<dbReference type="EMBL" id="CH445339">
    <property type="protein sequence ID" value="EAT83125.1"/>
    <property type="molecule type" value="Genomic_DNA"/>
</dbReference>
<dbReference type="Proteomes" id="UP000001055">
    <property type="component" value="Unassembled WGS sequence"/>
</dbReference>
<organism evidence="1 2">
    <name type="scientific">Phaeosphaeria nodorum (strain SN15 / ATCC MYA-4574 / FGSC 10173)</name>
    <name type="common">Glume blotch fungus</name>
    <name type="synonym">Parastagonospora nodorum</name>
    <dbReference type="NCBI Taxonomy" id="321614"/>
    <lineage>
        <taxon>Eukaryota</taxon>
        <taxon>Fungi</taxon>
        <taxon>Dikarya</taxon>
        <taxon>Ascomycota</taxon>
        <taxon>Pezizomycotina</taxon>
        <taxon>Dothideomycetes</taxon>
        <taxon>Pleosporomycetidae</taxon>
        <taxon>Pleosporales</taxon>
        <taxon>Pleosporineae</taxon>
        <taxon>Phaeosphaeriaceae</taxon>
        <taxon>Parastagonospora</taxon>
    </lineage>
</organism>